<keyword evidence="5" id="KW-0547">Nucleotide-binding</keyword>
<accession>A0A0P6YAJ6</accession>
<evidence type="ECO:0000313" key="11">
    <source>
        <dbReference type="Proteomes" id="UP000050514"/>
    </source>
</evidence>
<dbReference type="InterPro" id="IPR015856">
    <property type="entry name" value="ABC_transpr_CbiO/EcfA_su"/>
</dbReference>
<dbReference type="InterPro" id="IPR027417">
    <property type="entry name" value="P-loop_NTPase"/>
</dbReference>
<dbReference type="GO" id="GO:0042626">
    <property type="term" value="F:ATPase-coupled transmembrane transporter activity"/>
    <property type="evidence" value="ECO:0007669"/>
    <property type="project" value="TreeGrafter"/>
</dbReference>
<evidence type="ECO:0000259" key="9">
    <source>
        <dbReference type="PROSITE" id="PS50893"/>
    </source>
</evidence>
<dbReference type="GO" id="GO:0005524">
    <property type="term" value="F:ATP binding"/>
    <property type="evidence" value="ECO:0007669"/>
    <property type="project" value="UniProtKB-KW"/>
</dbReference>
<dbReference type="AlphaFoldDB" id="A0A0P6YAJ6"/>
<dbReference type="GO" id="GO:0043190">
    <property type="term" value="C:ATP-binding cassette (ABC) transporter complex"/>
    <property type="evidence" value="ECO:0007669"/>
    <property type="project" value="TreeGrafter"/>
</dbReference>
<reference evidence="10 11" key="1">
    <citation type="submission" date="2015-07" db="EMBL/GenBank/DDBJ databases">
        <title>Draft genome of Bellilinea caldifistulae DSM 17877.</title>
        <authorList>
            <person name="Hemp J."/>
            <person name="Ward L.M."/>
            <person name="Pace L.A."/>
            <person name="Fischer W.W."/>
        </authorList>
    </citation>
    <scope>NUCLEOTIDE SEQUENCE [LARGE SCALE GENOMIC DNA]</scope>
    <source>
        <strain evidence="10 11">GOMI-1</strain>
    </source>
</reference>
<keyword evidence="3" id="KW-0813">Transport</keyword>
<dbReference type="SMART" id="SM00382">
    <property type="entry name" value="AAA"/>
    <property type="match status" value="1"/>
</dbReference>
<feature type="domain" description="ABC transporter" evidence="9">
    <location>
        <begin position="5"/>
        <end position="234"/>
    </location>
</feature>
<dbReference type="STRING" id="360411.AC812_00425"/>
<keyword evidence="8" id="KW-0472">Membrane</keyword>
<dbReference type="Pfam" id="PF00005">
    <property type="entry name" value="ABC_tran"/>
    <property type="match status" value="1"/>
</dbReference>
<dbReference type="RefSeq" id="WP_061913008.1">
    <property type="nucleotide sequence ID" value="NZ_DF967971.1"/>
</dbReference>
<keyword evidence="7" id="KW-1278">Translocase</keyword>
<dbReference type="InterPro" id="IPR050095">
    <property type="entry name" value="ECF_ABC_transporter_ATP-bd"/>
</dbReference>
<comment type="subcellular location">
    <subcellularLocation>
        <location evidence="1">Cell membrane</location>
    </subcellularLocation>
</comment>
<dbReference type="InterPro" id="IPR003439">
    <property type="entry name" value="ABC_transporter-like_ATP-bd"/>
</dbReference>
<dbReference type="SUPFAM" id="SSF52540">
    <property type="entry name" value="P-loop containing nucleoside triphosphate hydrolases"/>
    <property type="match status" value="1"/>
</dbReference>
<dbReference type="Proteomes" id="UP000050514">
    <property type="component" value="Unassembled WGS sequence"/>
</dbReference>
<dbReference type="EMBL" id="LGHJ01000002">
    <property type="protein sequence ID" value="KPL78905.1"/>
    <property type="molecule type" value="Genomic_DNA"/>
</dbReference>
<keyword evidence="6 10" id="KW-0067">ATP-binding</keyword>
<evidence type="ECO:0000256" key="7">
    <source>
        <dbReference type="ARBA" id="ARBA00022967"/>
    </source>
</evidence>
<evidence type="ECO:0000256" key="3">
    <source>
        <dbReference type="ARBA" id="ARBA00022448"/>
    </source>
</evidence>
<sequence length="234" mass="24935">MNPFLEVENLTYTYPDGRPALRGIGLKILPGERVALVGPNGAGKSTLLLALAGILRAEGRILVDGTLLTPASLPRLRARIGLVFQLPDDQLFSPTVYEDVAFAPLYQDLPPGEVHARVEEALAGVGMQAFAGRMPHHLSMGEKKRVAIATVLAMRPAMLLLDEPSAGLDPRGRRELISLLNGLPQTLLIATHDLDLAGRLCPRMVILDGGQIVADGESRALLADADLLAAHGLV</sequence>
<organism evidence="10 11">
    <name type="scientific">Bellilinea caldifistulae</name>
    <dbReference type="NCBI Taxonomy" id="360411"/>
    <lineage>
        <taxon>Bacteria</taxon>
        <taxon>Bacillati</taxon>
        <taxon>Chloroflexota</taxon>
        <taxon>Anaerolineae</taxon>
        <taxon>Anaerolineales</taxon>
        <taxon>Anaerolineaceae</taxon>
        <taxon>Bellilinea</taxon>
    </lineage>
</organism>
<evidence type="ECO:0000256" key="5">
    <source>
        <dbReference type="ARBA" id="ARBA00022741"/>
    </source>
</evidence>
<comment type="similarity">
    <text evidence="2">Belongs to the ABC transporter superfamily.</text>
</comment>
<gene>
    <name evidence="10" type="ORF">AC812_00425</name>
</gene>
<dbReference type="PANTHER" id="PTHR43553">
    <property type="entry name" value="HEAVY METAL TRANSPORTER"/>
    <property type="match status" value="1"/>
</dbReference>
<keyword evidence="11" id="KW-1185">Reference proteome</keyword>
<evidence type="ECO:0000256" key="6">
    <source>
        <dbReference type="ARBA" id="ARBA00022840"/>
    </source>
</evidence>
<evidence type="ECO:0000256" key="1">
    <source>
        <dbReference type="ARBA" id="ARBA00004236"/>
    </source>
</evidence>
<dbReference type="GO" id="GO:0016887">
    <property type="term" value="F:ATP hydrolysis activity"/>
    <property type="evidence" value="ECO:0007669"/>
    <property type="project" value="InterPro"/>
</dbReference>
<comment type="caution">
    <text evidence="10">The sequence shown here is derived from an EMBL/GenBank/DDBJ whole genome shotgun (WGS) entry which is preliminary data.</text>
</comment>
<proteinExistence type="inferred from homology"/>
<dbReference type="OrthoDB" id="9784332at2"/>
<dbReference type="FunFam" id="3.40.50.300:FF:000224">
    <property type="entry name" value="Energy-coupling factor transporter ATP-binding protein EcfA"/>
    <property type="match status" value="1"/>
</dbReference>
<name>A0A0P6YAJ6_9CHLR</name>
<dbReference type="PROSITE" id="PS50893">
    <property type="entry name" value="ABC_TRANSPORTER_2"/>
    <property type="match status" value="1"/>
</dbReference>
<dbReference type="PANTHER" id="PTHR43553:SF24">
    <property type="entry name" value="ENERGY-COUPLING FACTOR TRANSPORTER ATP-BINDING PROTEIN ECFA1"/>
    <property type="match status" value="1"/>
</dbReference>
<dbReference type="PATRIC" id="fig|360411.5.peg.1689"/>
<dbReference type="CDD" id="cd03225">
    <property type="entry name" value="ABC_cobalt_CbiO_domain1"/>
    <property type="match status" value="1"/>
</dbReference>
<keyword evidence="4" id="KW-1003">Cell membrane</keyword>
<dbReference type="Gene3D" id="3.40.50.300">
    <property type="entry name" value="P-loop containing nucleotide triphosphate hydrolases"/>
    <property type="match status" value="1"/>
</dbReference>
<evidence type="ECO:0000256" key="8">
    <source>
        <dbReference type="ARBA" id="ARBA00023136"/>
    </source>
</evidence>
<evidence type="ECO:0000256" key="4">
    <source>
        <dbReference type="ARBA" id="ARBA00022475"/>
    </source>
</evidence>
<protein>
    <submittedName>
        <fullName evidence="10">Cobalt ABC transporter ATP-binding protein</fullName>
    </submittedName>
</protein>
<dbReference type="InterPro" id="IPR003593">
    <property type="entry name" value="AAA+_ATPase"/>
</dbReference>
<evidence type="ECO:0000256" key="2">
    <source>
        <dbReference type="ARBA" id="ARBA00005417"/>
    </source>
</evidence>
<evidence type="ECO:0000313" key="10">
    <source>
        <dbReference type="EMBL" id="KPL78905.1"/>
    </source>
</evidence>